<protein>
    <recommendedName>
        <fullName evidence="4">START domain-containing protein</fullName>
    </recommendedName>
</protein>
<proteinExistence type="predicted"/>
<keyword evidence="3" id="KW-1185">Reference proteome</keyword>
<accession>A0A6G0XTW6</accession>
<evidence type="ECO:0000313" key="2">
    <source>
        <dbReference type="EMBL" id="KAF0743886.1"/>
    </source>
</evidence>
<evidence type="ECO:0000313" key="3">
    <source>
        <dbReference type="Proteomes" id="UP000481153"/>
    </source>
</evidence>
<name>A0A6G0XTW6_9STRA</name>
<dbReference type="PANTHER" id="PTHR13510:SF44">
    <property type="entry name" value="RABENOSYN-5"/>
    <property type="match status" value="1"/>
</dbReference>
<dbReference type="VEuPathDB" id="FungiDB:AeMF1_012887"/>
<organism evidence="2 3">
    <name type="scientific">Aphanomyces euteiches</name>
    <dbReference type="NCBI Taxonomy" id="100861"/>
    <lineage>
        <taxon>Eukaryota</taxon>
        <taxon>Sar</taxon>
        <taxon>Stramenopiles</taxon>
        <taxon>Oomycota</taxon>
        <taxon>Saprolegniomycetes</taxon>
        <taxon>Saprolegniales</taxon>
        <taxon>Verrucalvaceae</taxon>
        <taxon>Aphanomyces</taxon>
    </lineage>
</organism>
<sequence>MTLETPVPDNFFNPPPLSPGKIEELRAIGHRAKRDVLEYSKLTGGPVEWTLRNNDAKTQIYSAREGNVPLFLGVTELETTLDEARAIFTAVTTSDARRVNAAYLPDIQDEVRLYTLSTPTKDRPHHFCFVSWIHHRSPLQGRIVRHRDLRTVQHLEDIEMDGKKAWLGAYKSVVLPACPDFQKKYGVIRAEFIHFGFLYMETDRPGILREWRHDTWYAMNAMQNNIYAHRLSRVSYVASASYVNKYSRSNATCASKSVVHFLGGPIVDGAVRWFAKVCSAKYKVMMSNVLIDIRVCSHCIPGPNEADNKTRLSALNKTQQDGVSVLSGSSNPSFVKKSQLLENLSRWTEPVTLSSYSGDDMDRSMVLLDLDGYNYPIEPNPRGNQALTYGEFSNGSSARRRGDMVLLN</sequence>
<feature type="region of interest" description="Disordered" evidence="1">
    <location>
        <begin position="384"/>
        <end position="408"/>
    </location>
</feature>
<evidence type="ECO:0000256" key="1">
    <source>
        <dbReference type="SAM" id="MobiDB-lite"/>
    </source>
</evidence>
<gene>
    <name evidence="2" type="ORF">Ae201684_001529</name>
</gene>
<reference evidence="2 3" key="1">
    <citation type="submission" date="2019-07" db="EMBL/GenBank/DDBJ databases">
        <title>Genomics analysis of Aphanomyces spp. identifies a new class of oomycete effector associated with host adaptation.</title>
        <authorList>
            <person name="Gaulin E."/>
        </authorList>
    </citation>
    <scope>NUCLEOTIDE SEQUENCE [LARGE SCALE GENOMIC DNA]</scope>
    <source>
        <strain evidence="2 3">ATCC 201684</strain>
    </source>
</reference>
<dbReference type="InterPro" id="IPR023393">
    <property type="entry name" value="START-like_dom_sf"/>
</dbReference>
<evidence type="ECO:0008006" key="4">
    <source>
        <dbReference type="Google" id="ProtNLM"/>
    </source>
</evidence>
<dbReference type="Proteomes" id="UP000481153">
    <property type="component" value="Unassembled WGS sequence"/>
</dbReference>
<dbReference type="Gene3D" id="3.30.530.20">
    <property type="match status" value="1"/>
</dbReference>
<comment type="caution">
    <text evidence="2">The sequence shown here is derived from an EMBL/GenBank/DDBJ whole genome shotgun (WGS) entry which is preliminary data.</text>
</comment>
<dbReference type="AlphaFoldDB" id="A0A6G0XTW6"/>
<dbReference type="EMBL" id="VJMJ01000012">
    <property type="protein sequence ID" value="KAF0743886.1"/>
    <property type="molecule type" value="Genomic_DNA"/>
</dbReference>
<feature type="compositionally biased region" description="Polar residues" evidence="1">
    <location>
        <begin position="384"/>
        <end position="397"/>
    </location>
</feature>
<dbReference type="PANTHER" id="PTHR13510">
    <property type="entry name" value="FYVE-FINGER-CONTAINING RAB5 EFFECTOR PROTEIN RABENOSYN-5-RELATED"/>
    <property type="match status" value="1"/>
</dbReference>
<dbReference type="InterPro" id="IPR052727">
    <property type="entry name" value="Rab4/Rab5_effector"/>
</dbReference>